<keyword evidence="3 6" id="KW-0560">Oxidoreductase</keyword>
<dbReference type="InterPro" id="IPR003680">
    <property type="entry name" value="Flavodoxin_fold"/>
</dbReference>
<dbReference type="PANTHER" id="PTHR43741:SF4">
    <property type="entry name" value="FMN-DEPENDENT NADH:QUINONE OXIDOREDUCTASE"/>
    <property type="match status" value="1"/>
</dbReference>
<evidence type="ECO:0000256" key="6">
    <source>
        <dbReference type="HAMAP-Rule" id="MF_01216"/>
    </source>
</evidence>
<dbReference type="InterPro" id="IPR029039">
    <property type="entry name" value="Flavoprotein-like_sf"/>
</dbReference>
<comment type="similarity">
    <text evidence="6">Belongs to the azoreductase type 1 family.</text>
</comment>
<comment type="subunit">
    <text evidence="6">Homodimer.</text>
</comment>
<feature type="domain" description="Flavodoxin-like fold" evidence="7">
    <location>
        <begin position="2"/>
        <end position="199"/>
    </location>
</feature>
<comment type="catalytic activity">
    <reaction evidence="5">
        <text>N,N-dimethyl-1,4-phenylenediamine + anthranilate + 2 NAD(+) = 2-(4-dimethylaminophenyl)diazenylbenzoate + 2 NADH + 2 H(+)</text>
        <dbReference type="Rhea" id="RHEA:55872"/>
        <dbReference type="ChEBI" id="CHEBI:15378"/>
        <dbReference type="ChEBI" id="CHEBI:15783"/>
        <dbReference type="ChEBI" id="CHEBI:16567"/>
        <dbReference type="ChEBI" id="CHEBI:57540"/>
        <dbReference type="ChEBI" id="CHEBI:57945"/>
        <dbReference type="ChEBI" id="CHEBI:71579"/>
        <dbReference type="EC" id="1.7.1.17"/>
    </reaction>
    <physiologicalReaction direction="right-to-left" evidence="5">
        <dbReference type="Rhea" id="RHEA:55874"/>
    </physiologicalReaction>
</comment>
<proteinExistence type="inferred from homology"/>
<dbReference type="InterPro" id="IPR050104">
    <property type="entry name" value="FMN-dep_NADH:Q_OxRdtase_AzoR1"/>
</dbReference>
<dbReference type="PANTHER" id="PTHR43741">
    <property type="entry name" value="FMN-DEPENDENT NADH-AZOREDUCTASE 1"/>
    <property type="match status" value="1"/>
</dbReference>
<keyword evidence="9" id="KW-1185">Reference proteome</keyword>
<gene>
    <name evidence="6" type="primary">azoR</name>
    <name evidence="8" type="ORF">J7I42_34215</name>
</gene>
<evidence type="ECO:0000313" key="8">
    <source>
        <dbReference type="EMBL" id="MBO9205395.1"/>
    </source>
</evidence>
<dbReference type="EC" id="1.6.5.-" evidence="6"/>
<comment type="function">
    <text evidence="6">Quinone reductase that provides resistance to thiol-specific stress caused by electrophilic quinones.</text>
</comment>
<name>A0ABS3Z5F4_9BACT</name>
<evidence type="ECO:0000259" key="7">
    <source>
        <dbReference type="Pfam" id="PF02525"/>
    </source>
</evidence>
<keyword evidence="2 6" id="KW-0288">FMN</keyword>
<feature type="binding site" evidence="6">
    <location>
        <begin position="16"/>
        <end position="18"/>
    </location>
    <ligand>
        <name>FMN</name>
        <dbReference type="ChEBI" id="CHEBI:58210"/>
    </ligand>
</feature>
<dbReference type="EMBL" id="JAGHKO010000024">
    <property type="protein sequence ID" value="MBO9205395.1"/>
    <property type="molecule type" value="Genomic_DNA"/>
</dbReference>
<keyword evidence="1 6" id="KW-0285">Flavoprotein</keyword>
<accession>A0ABS3Z5F4</accession>
<reference evidence="8 9" key="1">
    <citation type="submission" date="2021-03" db="EMBL/GenBank/DDBJ databases">
        <title>Assistant Professor.</title>
        <authorList>
            <person name="Huq M.A."/>
        </authorList>
    </citation>
    <scope>NUCLEOTIDE SEQUENCE [LARGE SCALE GENOMIC DNA]</scope>
    <source>
        <strain evidence="8 9">MAH-29</strain>
    </source>
</reference>
<dbReference type="SUPFAM" id="SSF52218">
    <property type="entry name" value="Flavoproteins"/>
    <property type="match status" value="1"/>
</dbReference>
<dbReference type="Proteomes" id="UP000677244">
    <property type="component" value="Unassembled WGS sequence"/>
</dbReference>
<comment type="function">
    <text evidence="6">Also exhibits azoreductase activity. Catalyzes the reductive cleavage of the azo bond in aromatic azo compounds to the corresponding amines.</text>
</comment>
<evidence type="ECO:0000256" key="3">
    <source>
        <dbReference type="ARBA" id="ARBA00023002"/>
    </source>
</evidence>
<comment type="caution">
    <text evidence="8">The sequence shown here is derived from an EMBL/GenBank/DDBJ whole genome shotgun (WGS) entry which is preliminary data.</text>
</comment>
<evidence type="ECO:0000256" key="5">
    <source>
        <dbReference type="ARBA" id="ARBA00048542"/>
    </source>
</evidence>
<dbReference type="HAMAP" id="MF_01216">
    <property type="entry name" value="Azoreductase_type1"/>
    <property type="match status" value="1"/>
</dbReference>
<dbReference type="Gene3D" id="3.40.50.360">
    <property type="match status" value="1"/>
</dbReference>
<evidence type="ECO:0000256" key="2">
    <source>
        <dbReference type="ARBA" id="ARBA00022643"/>
    </source>
</evidence>
<comment type="cofactor">
    <cofactor evidence="6">
        <name>FMN</name>
        <dbReference type="ChEBI" id="CHEBI:58210"/>
    </cofactor>
    <text evidence="6">Binds 1 FMN per subunit.</text>
</comment>
<protein>
    <recommendedName>
        <fullName evidence="6">FMN dependent NADH:quinone oxidoreductase</fullName>
        <ecNumber evidence="6">1.6.5.-</ecNumber>
    </recommendedName>
    <alternativeName>
        <fullName evidence="6">Azo-dye reductase</fullName>
    </alternativeName>
    <alternativeName>
        <fullName evidence="6">FMN-dependent NADH-azo compound oxidoreductase</fullName>
    </alternativeName>
    <alternativeName>
        <fullName evidence="6">FMN-dependent NADH-azoreductase</fullName>
        <ecNumber evidence="6">1.7.1.17</ecNumber>
    </alternativeName>
</protein>
<evidence type="ECO:0000256" key="4">
    <source>
        <dbReference type="ARBA" id="ARBA00023027"/>
    </source>
</evidence>
<comment type="caution">
    <text evidence="6">Lacks conserved residue(s) required for the propagation of feature annotation.</text>
</comment>
<sequence>MKKILNIVSSAKGNNSFSIKLSNAIIDKLLAAYPDSQVKTHDLTANPLPHLHENQLNAFFTPAEQRTDSHKQLVDYSDQAIQDLKEADFIIIGVPLYNFNIPSALKAWVDHVVRAGITFKYENGAPHGLVNNKKVFLALASGGVYSDGPMKSYDFAEPFMRFILSFIGLNDITTFRVEGTALPDLAAAAFPKAVEAVNEYTF</sequence>
<dbReference type="EC" id="1.7.1.17" evidence="6"/>
<evidence type="ECO:0000256" key="1">
    <source>
        <dbReference type="ARBA" id="ARBA00022630"/>
    </source>
</evidence>
<dbReference type="Pfam" id="PF02525">
    <property type="entry name" value="Flavodoxin_2"/>
    <property type="match status" value="1"/>
</dbReference>
<dbReference type="RefSeq" id="WP_209144918.1">
    <property type="nucleotide sequence ID" value="NZ_JAGHKO010000024.1"/>
</dbReference>
<comment type="catalytic activity">
    <reaction evidence="6">
        <text>2 a quinone + NADH + H(+) = 2 a 1,4-benzosemiquinone + NAD(+)</text>
        <dbReference type="Rhea" id="RHEA:65952"/>
        <dbReference type="ChEBI" id="CHEBI:15378"/>
        <dbReference type="ChEBI" id="CHEBI:57540"/>
        <dbReference type="ChEBI" id="CHEBI:57945"/>
        <dbReference type="ChEBI" id="CHEBI:132124"/>
        <dbReference type="ChEBI" id="CHEBI:134225"/>
    </reaction>
</comment>
<evidence type="ECO:0000313" key="9">
    <source>
        <dbReference type="Proteomes" id="UP000677244"/>
    </source>
</evidence>
<keyword evidence="4 6" id="KW-0520">NAD</keyword>
<organism evidence="8 9">
    <name type="scientific">Niastella soli</name>
    <dbReference type="NCBI Taxonomy" id="2821487"/>
    <lineage>
        <taxon>Bacteria</taxon>
        <taxon>Pseudomonadati</taxon>
        <taxon>Bacteroidota</taxon>
        <taxon>Chitinophagia</taxon>
        <taxon>Chitinophagales</taxon>
        <taxon>Chitinophagaceae</taxon>
        <taxon>Niastella</taxon>
    </lineage>
</organism>
<feature type="binding site" evidence="6">
    <location>
        <position position="10"/>
    </location>
    <ligand>
        <name>FMN</name>
        <dbReference type="ChEBI" id="CHEBI:58210"/>
    </ligand>
</feature>
<dbReference type="InterPro" id="IPR023048">
    <property type="entry name" value="NADH:quinone_OxRdtase_FMN_depd"/>
</dbReference>